<protein>
    <recommendedName>
        <fullName evidence="1">DUF7822 domain-containing protein</fullName>
    </recommendedName>
</protein>
<evidence type="ECO:0000259" key="1">
    <source>
        <dbReference type="Pfam" id="PF25135"/>
    </source>
</evidence>
<feature type="domain" description="DUF7822" evidence="1">
    <location>
        <begin position="19"/>
        <end position="150"/>
    </location>
</feature>
<dbReference type="Pfam" id="PF25135">
    <property type="entry name" value="DUF7822"/>
    <property type="match status" value="1"/>
</dbReference>
<dbReference type="OrthoDB" id="1417812at2"/>
<name>A0A5B7TUC9_9FLAO</name>
<dbReference type="RefSeq" id="WP_138951468.1">
    <property type="nucleotide sequence ID" value="NZ_CP040749.1"/>
</dbReference>
<evidence type="ECO:0000313" key="2">
    <source>
        <dbReference type="EMBL" id="QCX40445.1"/>
    </source>
</evidence>
<dbReference type="EMBL" id="CP040749">
    <property type="protein sequence ID" value="QCX40445.1"/>
    <property type="molecule type" value="Genomic_DNA"/>
</dbReference>
<dbReference type="KEGG" id="fbe:FF125_19075"/>
<keyword evidence="3" id="KW-1185">Reference proteome</keyword>
<dbReference type="InterPro" id="IPR056724">
    <property type="entry name" value="DUF7822"/>
</dbReference>
<gene>
    <name evidence="2" type="ORF">FF125_19075</name>
</gene>
<organism evidence="2 3">
    <name type="scientific">Aureibaculum algae</name>
    <dbReference type="NCBI Taxonomy" id="2584122"/>
    <lineage>
        <taxon>Bacteria</taxon>
        <taxon>Pseudomonadati</taxon>
        <taxon>Bacteroidota</taxon>
        <taxon>Flavobacteriia</taxon>
        <taxon>Flavobacteriales</taxon>
        <taxon>Flavobacteriaceae</taxon>
        <taxon>Aureibaculum</taxon>
    </lineage>
</organism>
<proteinExistence type="predicted"/>
<dbReference type="Proteomes" id="UP000306229">
    <property type="component" value="Chromosome"/>
</dbReference>
<reference evidence="2 3" key="1">
    <citation type="submission" date="2019-05" db="EMBL/GenBank/DDBJ databases">
        <title>Algicella ahnfeltiae gen. nov., sp. nov., a novel marine bacterium of the family Flavobacteriaceae isolated from a red alga.</title>
        <authorList>
            <person name="Nedashkovskaya O.I."/>
            <person name="Kukhlevskiy A.D."/>
            <person name="Kim S.-G."/>
            <person name="Zhukova N.V."/>
            <person name="Mikhailov V.V."/>
        </authorList>
    </citation>
    <scope>NUCLEOTIDE SEQUENCE [LARGE SCALE GENOMIC DNA]</scope>
    <source>
        <strain evidence="2 3">10Alg115</strain>
    </source>
</reference>
<sequence length="224" mass="26589">MANRSYLYSLNYNQCKLEKAIKKTISGVSESEYYIPLAYKILISQETQMCNSIIWDNKQKIALTGNLEKGKSKLFDFLETLKSKRLFDEKLLNEKIENTRVSLSKTEKYGLLEPGEIFDLENENIYDQNTRLYSNLKNIDIEIKSFYKAVLEIEEKLTSQKNYLKDLKDNNDFVGRILVKLFSKKKVPVKDNIRKLENNIAYYQQEKWNLLGIDQWKDHLYYNF</sequence>
<accession>A0A5B7TUC9</accession>
<evidence type="ECO:0000313" key="3">
    <source>
        <dbReference type="Proteomes" id="UP000306229"/>
    </source>
</evidence>
<dbReference type="AlphaFoldDB" id="A0A5B7TUC9"/>